<dbReference type="Pfam" id="PF13377">
    <property type="entry name" value="Peripla_BP_3"/>
    <property type="match status" value="1"/>
</dbReference>
<organism evidence="5 6">
    <name type="scientific">Verticiella sediminum</name>
    <dbReference type="NCBI Taxonomy" id="1247510"/>
    <lineage>
        <taxon>Bacteria</taxon>
        <taxon>Pseudomonadati</taxon>
        <taxon>Pseudomonadota</taxon>
        <taxon>Betaproteobacteria</taxon>
        <taxon>Burkholderiales</taxon>
        <taxon>Alcaligenaceae</taxon>
        <taxon>Verticiella</taxon>
    </lineage>
</organism>
<dbReference type="SUPFAM" id="SSF53822">
    <property type="entry name" value="Periplasmic binding protein-like I"/>
    <property type="match status" value="1"/>
</dbReference>
<dbReference type="OrthoDB" id="8770688at2"/>
<dbReference type="PANTHER" id="PTHR30146">
    <property type="entry name" value="LACI-RELATED TRANSCRIPTIONAL REPRESSOR"/>
    <property type="match status" value="1"/>
</dbReference>
<keyword evidence="6" id="KW-1185">Reference proteome</keyword>
<evidence type="ECO:0000313" key="6">
    <source>
        <dbReference type="Proteomes" id="UP000318405"/>
    </source>
</evidence>
<reference evidence="5 6" key="1">
    <citation type="submission" date="2019-07" db="EMBL/GenBank/DDBJ databases">
        <title>Qingshengfaniella alkalisoli gen. nov., sp. nov., isolated from saline soil.</title>
        <authorList>
            <person name="Xu L."/>
            <person name="Huang X.-X."/>
            <person name="Sun J.-Q."/>
        </authorList>
    </citation>
    <scope>NUCLEOTIDE SEQUENCE [LARGE SCALE GENOMIC DNA]</scope>
    <source>
        <strain evidence="5 6">DSM 27279</strain>
    </source>
</reference>
<evidence type="ECO:0000313" key="5">
    <source>
        <dbReference type="EMBL" id="TSH90056.1"/>
    </source>
</evidence>
<evidence type="ECO:0000256" key="2">
    <source>
        <dbReference type="ARBA" id="ARBA00023125"/>
    </source>
</evidence>
<dbReference type="PANTHER" id="PTHR30146:SF33">
    <property type="entry name" value="TRANSCRIPTIONAL REGULATOR"/>
    <property type="match status" value="1"/>
</dbReference>
<sequence>MGCAGFSPSETGRFRDRQEGFQTALREAGVRADLVAFVDESLGFAAGKATLDQLLRLESELDAVFCVTDVLAAGILFECARRDLRVPQQLAVAGFGDYEIASEISPKLTTVRTRSYEIGVSAADLLVGTLRGEPDIPKVRDVGYELVLRESL</sequence>
<protein>
    <recommendedName>
        <fullName evidence="4">Transcriptional regulator LacI/GalR-like sensor domain-containing protein</fullName>
    </recommendedName>
</protein>
<gene>
    <name evidence="5" type="ORF">FOZ76_19580</name>
</gene>
<dbReference type="GO" id="GO:0003700">
    <property type="term" value="F:DNA-binding transcription factor activity"/>
    <property type="evidence" value="ECO:0007669"/>
    <property type="project" value="TreeGrafter"/>
</dbReference>
<dbReference type="GO" id="GO:0000976">
    <property type="term" value="F:transcription cis-regulatory region binding"/>
    <property type="evidence" value="ECO:0007669"/>
    <property type="project" value="TreeGrafter"/>
</dbReference>
<dbReference type="Proteomes" id="UP000318405">
    <property type="component" value="Unassembled WGS sequence"/>
</dbReference>
<dbReference type="AlphaFoldDB" id="A0A556AAY4"/>
<proteinExistence type="predicted"/>
<keyword evidence="1" id="KW-0805">Transcription regulation</keyword>
<evidence type="ECO:0000256" key="3">
    <source>
        <dbReference type="ARBA" id="ARBA00023163"/>
    </source>
</evidence>
<evidence type="ECO:0000256" key="1">
    <source>
        <dbReference type="ARBA" id="ARBA00023015"/>
    </source>
</evidence>
<keyword evidence="3" id="KW-0804">Transcription</keyword>
<dbReference type="EMBL" id="VLTJ01000039">
    <property type="protein sequence ID" value="TSH90056.1"/>
    <property type="molecule type" value="Genomic_DNA"/>
</dbReference>
<comment type="caution">
    <text evidence="5">The sequence shown here is derived from an EMBL/GenBank/DDBJ whole genome shotgun (WGS) entry which is preliminary data.</text>
</comment>
<dbReference type="InterPro" id="IPR046335">
    <property type="entry name" value="LacI/GalR-like_sensor"/>
</dbReference>
<name>A0A556AAY4_9BURK</name>
<keyword evidence="2" id="KW-0238">DNA-binding</keyword>
<dbReference type="InterPro" id="IPR028082">
    <property type="entry name" value="Peripla_BP_I"/>
</dbReference>
<dbReference type="Gene3D" id="3.40.50.2300">
    <property type="match status" value="1"/>
</dbReference>
<evidence type="ECO:0000259" key="4">
    <source>
        <dbReference type="Pfam" id="PF13377"/>
    </source>
</evidence>
<accession>A0A556AAY4</accession>
<feature type="domain" description="Transcriptional regulator LacI/GalR-like sensor" evidence="4">
    <location>
        <begin position="11"/>
        <end position="151"/>
    </location>
</feature>